<dbReference type="AlphaFoldDB" id="A0A6B2L824"/>
<feature type="compositionally biased region" description="Basic and acidic residues" evidence="1">
    <location>
        <begin position="210"/>
        <end position="228"/>
    </location>
</feature>
<proteinExistence type="predicted"/>
<evidence type="ECO:0000259" key="2">
    <source>
        <dbReference type="PROSITE" id="PS50056"/>
    </source>
</evidence>
<sequence>MNQARIGMSMCPGRVWGEWDRDIDIDISVILSHKIQVVCSIITNTELSQMNRPDFYQRIRLAGMESVDFSIHDKWLPNSVDNFIKIVDVIVEHIRRGKTILVHCNGGKGRTGLVVVACLMILGYPVDQSIQIIRTARSGMLRNPAQEVFLHALKSKLQDERPAPQNTGMRRAPTLRERISNLSPLGDLRPISPLRETVPLLSPREQKVKMDLDIEMSEKSKSSEREVKSTTNSSKSTEVIKSVEGERRTLDELDIIQNGESRKSRNSHFETSRKRWIENKIDFVPNQEVEDNESNSESEPLLDLVFPPPSDKMKDFKEDIPENKWNWDENETNPWASPNG</sequence>
<evidence type="ECO:0000256" key="1">
    <source>
        <dbReference type="SAM" id="MobiDB-lite"/>
    </source>
</evidence>
<feature type="region of interest" description="Disordered" evidence="1">
    <location>
        <begin position="210"/>
        <end position="243"/>
    </location>
</feature>
<protein>
    <recommendedName>
        <fullName evidence="2">Tyrosine specific protein phosphatases domain-containing protein</fullName>
    </recommendedName>
</protein>
<dbReference type="InterPro" id="IPR050561">
    <property type="entry name" value="PTP"/>
</dbReference>
<dbReference type="PROSITE" id="PS50056">
    <property type="entry name" value="TYR_PHOSPHATASE_2"/>
    <property type="match status" value="1"/>
</dbReference>
<dbReference type="InterPro" id="IPR029021">
    <property type="entry name" value="Prot-tyrosine_phosphatase-like"/>
</dbReference>
<feature type="compositionally biased region" description="Basic and acidic residues" evidence="1">
    <location>
        <begin position="311"/>
        <end position="327"/>
    </location>
</feature>
<dbReference type="SMART" id="SM00404">
    <property type="entry name" value="PTPc_motif"/>
    <property type="match status" value="1"/>
</dbReference>
<name>A0A6B2L824_9EUKA</name>
<dbReference type="Gene3D" id="3.90.190.10">
    <property type="entry name" value="Protein tyrosine phosphatase superfamily"/>
    <property type="match status" value="1"/>
</dbReference>
<dbReference type="PANTHER" id="PTHR23339">
    <property type="entry name" value="TYROSINE SPECIFIC PROTEIN PHOSPHATASE AND DUAL SPECIFICITY PROTEIN PHOSPHATASE"/>
    <property type="match status" value="1"/>
</dbReference>
<reference evidence="3" key="1">
    <citation type="journal article" date="2020" name="J. Eukaryot. Microbiol.">
        <title>De novo Sequencing, Assembly and Annotation of the Transcriptome for the Free-Living Testate Amoeba Arcella intermedia.</title>
        <authorList>
            <person name="Ribeiro G.M."/>
            <person name="Porfirio-Sousa A.L."/>
            <person name="Maurer-Alcala X.X."/>
            <person name="Katz L.A."/>
            <person name="Lahr D.J.G."/>
        </authorList>
    </citation>
    <scope>NUCLEOTIDE SEQUENCE</scope>
</reference>
<dbReference type="InterPro" id="IPR000340">
    <property type="entry name" value="Dual-sp_phosphatase_cat-dom"/>
</dbReference>
<dbReference type="Pfam" id="PF00782">
    <property type="entry name" value="DSPc"/>
    <property type="match status" value="1"/>
</dbReference>
<dbReference type="SUPFAM" id="SSF52799">
    <property type="entry name" value="(Phosphotyrosine protein) phosphatases II"/>
    <property type="match status" value="1"/>
</dbReference>
<feature type="region of interest" description="Disordered" evidence="1">
    <location>
        <begin position="287"/>
        <end position="340"/>
    </location>
</feature>
<dbReference type="PROSITE" id="PS00383">
    <property type="entry name" value="TYR_PHOSPHATASE_1"/>
    <property type="match status" value="1"/>
</dbReference>
<evidence type="ECO:0000313" key="3">
    <source>
        <dbReference type="EMBL" id="NDV33116.1"/>
    </source>
</evidence>
<dbReference type="EMBL" id="GIBP01004147">
    <property type="protein sequence ID" value="NDV33116.1"/>
    <property type="molecule type" value="Transcribed_RNA"/>
</dbReference>
<organism evidence="3">
    <name type="scientific">Arcella intermedia</name>
    <dbReference type="NCBI Taxonomy" id="1963864"/>
    <lineage>
        <taxon>Eukaryota</taxon>
        <taxon>Amoebozoa</taxon>
        <taxon>Tubulinea</taxon>
        <taxon>Elardia</taxon>
        <taxon>Arcellinida</taxon>
        <taxon>Sphaerothecina</taxon>
        <taxon>Arcellidae</taxon>
        <taxon>Arcella</taxon>
    </lineage>
</organism>
<dbReference type="InterPro" id="IPR000387">
    <property type="entry name" value="Tyr_Pase_dom"/>
</dbReference>
<dbReference type="InterPro" id="IPR016130">
    <property type="entry name" value="Tyr_Pase_AS"/>
</dbReference>
<feature type="compositionally biased region" description="Polar residues" evidence="1">
    <location>
        <begin position="230"/>
        <end position="239"/>
    </location>
</feature>
<accession>A0A6B2L824</accession>
<feature type="domain" description="Tyrosine specific protein phosphatases" evidence="2">
    <location>
        <begin position="81"/>
        <end position="148"/>
    </location>
</feature>
<dbReference type="InterPro" id="IPR003595">
    <property type="entry name" value="Tyr_Pase_cat"/>
</dbReference>